<proteinExistence type="predicted"/>
<sequence length="78" mass="9289">MYKSKLNDLNNAMKCNTTQALIYRKYQRRIHHACSILHTYRYLSHLNKPPKLIVHVQTNHQMSMSKPLSMFKTQNVVM</sequence>
<protein>
    <submittedName>
        <fullName evidence="1">Uncharacterized protein</fullName>
    </submittedName>
</protein>
<dbReference type="AlphaFoldDB" id="A0A9K3IJQ2"/>
<dbReference type="Gramene" id="mRNA:HanXRQr2_Chr07g0287751">
    <property type="protein sequence ID" value="CDS:HanXRQr2_Chr07g0287751.1"/>
    <property type="gene ID" value="HanXRQr2_Chr07g0287751"/>
</dbReference>
<evidence type="ECO:0000313" key="2">
    <source>
        <dbReference type="Proteomes" id="UP000215914"/>
    </source>
</evidence>
<name>A0A9K3IJQ2_HELAN</name>
<reference evidence="1" key="2">
    <citation type="submission" date="2020-06" db="EMBL/GenBank/DDBJ databases">
        <title>Helianthus annuus Genome sequencing and assembly Release 2.</title>
        <authorList>
            <person name="Gouzy J."/>
            <person name="Langlade N."/>
            <person name="Munos S."/>
        </authorList>
    </citation>
    <scope>NUCLEOTIDE SEQUENCE</scope>
    <source>
        <tissue evidence="1">Leaves</tissue>
    </source>
</reference>
<evidence type="ECO:0000313" key="1">
    <source>
        <dbReference type="EMBL" id="KAF5798017.1"/>
    </source>
</evidence>
<gene>
    <name evidence="1" type="ORF">HanXRQr2_Chr07g0287751</name>
</gene>
<reference evidence="1" key="1">
    <citation type="journal article" date="2017" name="Nature">
        <title>The sunflower genome provides insights into oil metabolism, flowering and Asterid evolution.</title>
        <authorList>
            <person name="Badouin H."/>
            <person name="Gouzy J."/>
            <person name="Grassa C.J."/>
            <person name="Murat F."/>
            <person name="Staton S.E."/>
            <person name="Cottret L."/>
            <person name="Lelandais-Briere C."/>
            <person name="Owens G.L."/>
            <person name="Carrere S."/>
            <person name="Mayjonade B."/>
            <person name="Legrand L."/>
            <person name="Gill N."/>
            <person name="Kane N.C."/>
            <person name="Bowers J.E."/>
            <person name="Hubner S."/>
            <person name="Bellec A."/>
            <person name="Berard A."/>
            <person name="Berges H."/>
            <person name="Blanchet N."/>
            <person name="Boniface M.C."/>
            <person name="Brunel D."/>
            <person name="Catrice O."/>
            <person name="Chaidir N."/>
            <person name="Claudel C."/>
            <person name="Donnadieu C."/>
            <person name="Faraut T."/>
            <person name="Fievet G."/>
            <person name="Helmstetter N."/>
            <person name="King M."/>
            <person name="Knapp S.J."/>
            <person name="Lai Z."/>
            <person name="Le Paslier M.C."/>
            <person name="Lippi Y."/>
            <person name="Lorenzon L."/>
            <person name="Mandel J.R."/>
            <person name="Marage G."/>
            <person name="Marchand G."/>
            <person name="Marquand E."/>
            <person name="Bret-Mestries E."/>
            <person name="Morien E."/>
            <person name="Nambeesan S."/>
            <person name="Nguyen T."/>
            <person name="Pegot-Espagnet P."/>
            <person name="Pouilly N."/>
            <person name="Raftis F."/>
            <person name="Sallet E."/>
            <person name="Schiex T."/>
            <person name="Thomas J."/>
            <person name="Vandecasteele C."/>
            <person name="Vares D."/>
            <person name="Vear F."/>
            <person name="Vautrin S."/>
            <person name="Crespi M."/>
            <person name="Mangin B."/>
            <person name="Burke J.M."/>
            <person name="Salse J."/>
            <person name="Munos S."/>
            <person name="Vincourt P."/>
            <person name="Rieseberg L.H."/>
            <person name="Langlade N.B."/>
        </authorList>
    </citation>
    <scope>NUCLEOTIDE SEQUENCE</scope>
    <source>
        <tissue evidence="1">Leaves</tissue>
    </source>
</reference>
<accession>A0A9K3IJQ2</accession>
<comment type="caution">
    <text evidence="1">The sequence shown here is derived from an EMBL/GenBank/DDBJ whole genome shotgun (WGS) entry which is preliminary data.</text>
</comment>
<keyword evidence="2" id="KW-1185">Reference proteome</keyword>
<dbReference type="Proteomes" id="UP000215914">
    <property type="component" value="Unassembled WGS sequence"/>
</dbReference>
<organism evidence="1 2">
    <name type="scientific">Helianthus annuus</name>
    <name type="common">Common sunflower</name>
    <dbReference type="NCBI Taxonomy" id="4232"/>
    <lineage>
        <taxon>Eukaryota</taxon>
        <taxon>Viridiplantae</taxon>
        <taxon>Streptophyta</taxon>
        <taxon>Embryophyta</taxon>
        <taxon>Tracheophyta</taxon>
        <taxon>Spermatophyta</taxon>
        <taxon>Magnoliopsida</taxon>
        <taxon>eudicotyledons</taxon>
        <taxon>Gunneridae</taxon>
        <taxon>Pentapetalae</taxon>
        <taxon>asterids</taxon>
        <taxon>campanulids</taxon>
        <taxon>Asterales</taxon>
        <taxon>Asteraceae</taxon>
        <taxon>Asteroideae</taxon>
        <taxon>Heliantheae alliance</taxon>
        <taxon>Heliantheae</taxon>
        <taxon>Helianthus</taxon>
    </lineage>
</organism>
<dbReference type="EMBL" id="MNCJ02000322">
    <property type="protein sequence ID" value="KAF5798017.1"/>
    <property type="molecule type" value="Genomic_DNA"/>
</dbReference>